<gene>
    <name evidence="2" type="ORF">WR25_05677</name>
</gene>
<dbReference type="OrthoDB" id="4564at2759"/>
<evidence type="ECO:0000313" key="3">
    <source>
        <dbReference type="Proteomes" id="UP000218231"/>
    </source>
</evidence>
<feature type="compositionally biased region" description="Basic and acidic residues" evidence="1">
    <location>
        <begin position="18"/>
        <end position="29"/>
    </location>
</feature>
<proteinExistence type="predicted"/>
<dbReference type="AlphaFoldDB" id="A0A2A2KN74"/>
<evidence type="ECO:0000313" key="2">
    <source>
        <dbReference type="EMBL" id="PAV75441.1"/>
    </source>
</evidence>
<feature type="compositionally biased region" description="Polar residues" evidence="1">
    <location>
        <begin position="1"/>
        <end position="13"/>
    </location>
</feature>
<accession>A0A2A2KN74</accession>
<organism evidence="2 3">
    <name type="scientific">Diploscapter pachys</name>
    <dbReference type="NCBI Taxonomy" id="2018661"/>
    <lineage>
        <taxon>Eukaryota</taxon>
        <taxon>Metazoa</taxon>
        <taxon>Ecdysozoa</taxon>
        <taxon>Nematoda</taxon>
        <taxon>Chromadorea</taxon>
        <taxon>Rhabditida</taxon>
        <taxon>Rhabditina</taxon>
        <taxon>Rhabditomorpha</taxon>
        <taxon>Rhabditoidea</taxon>
        <taxon>Rhabditidae</taxon>
        <taxon>Diploscapter</taxon>
    </lineage>
</organism>
<keyword evidence="3" id="KW-1185">Reference proteome</keyword>
<reference evidence="2 3" key="1">
    <citation type="journal article" date="2017" name="Curr. Biol.">
        <title>Genome architecture and evolution of a unichromosomal asexual nematode.</title>
        <authorList>
            <person name="Fradin H."/>
            <person name="Zegar C."/>
            <person name="Gutwein M."/>
            <person name="Lucas J."/>
            <person name="Kovtun M."/>
            <person name="Corcoran D."/>
            <person name="Baugh L.R."/>
            <person name="Kiontke K."/>
            <person name="Gunsalus K."/>
            <person name="Fitch D.H."/>
            <person name="Piano F."/>
        </authorList>
    </citation>
    <scope>NUCLEOTIDE SEQUENCE [LARGE SCALE GENOMIC DNA]</scope>
    <source>
        <strain evidence="2">PF1309</strain>
    </source>
</reference>
<evidence type="ECO:0000256" key="1">
    <source>
        <dbReference type="SAM" id="MobiDB-lite"/>
    </source>
</evidence>
<dbReference type="Proteomes" id="UP000218231">
    <property type="component" value="Unassembled WGS sequence"/>
</dbReference>
<sequence>MPDAKQNTQTPAKNKSIRIKEDKENKNEDVDFIQPPLEIQRNVNTAAVAADLSKLLEQGEERRASVQLENIVNANEVPQMMGSIQVQVTNEEQTTEKF</sequence>
<comment type="caution">
    <text evidence="2">The sequence shown here is derived from an EMBL/GenBank/DDBJ whole genome shotgun (WGS) entry which is preliminary data.</text>
</comment>
<protein>
    <submittedName>
        <fullName evidence="2">Uncharacterized protein</fullName>
    </submittedName>
</protein>
<name>A0A2A2KN74_9BILA</name>
<feature type="region of interest" description="Disordered" evidence="1">
    <location>
        <begin position="1"/>
        <end position="29"/>
    </location>
</feature>
<dbReference type="EMBL" id="LIAE01008113">
    <property type="protein sequence ID" value="PAV75441.1"/>
    <property type="molecule type" value="Genomic_DNA"/>
</dbReference>